<keyword evidence="4" id="KW-1185">Reference proteome</keyword>
<name>A0A3R7N900_9TRYP</name>
<evidence type="ECO:0000256" key="1">
    <source>
        <dbReference type="SAM" id="MobiDB-lite"/>
    </source>
</evidence>
<organism evidence="3 4">
    <name type="scientific">Trypanosoma conorhini</name>
    <dbReference type="NCBI Taxonomy" id="83891"/>
    <lineage>
        <taxon>Eukaryota</taxon>
        <taxon>Discoba</taxon>
        <taxon>Euglenozoa</taxon>
        <taxon>Kinetoplastea</taxon>
        <taxon>Metakinetoplastina</taxon>
        <taxon>Trypanosomatida</taxon>
        <taxon>Trypanosomatidae</taxon>
        <taxon>Trypanosoma</taxon>
    </lineage>
</organism>
<feature type="region of interest" description="Disordered" evidence="1">
    <location>
        <begin position="83"/>
        <end position="105"/>
    </location>
</feature>
<protein>
    <submittedName>
        <fullName evidence="3">Uncharacterized protein</fullName>
    </submittedName>
</protein>
<dbReference type="GeneID" id="40313938"/>
<evidence type="ECO:0000313" key="3">
    <source>
        <dbReference type="EMBL" id="RNF27397.1"/>
    </source>
</evidence>
<evidence type="ECO:0000256" key="2">
    <source>
        <dbReference type="SAM" id="SignalP"/>
    </source>
</evidence>
<proteinExistence type="predicted"/>
<comment type="caution">
    <text evidence="3">The sequence shown here is derived from an EMBL/GenBank/DDBJ whole genome shotgun (WGS) entry which is preliminary data.</text>
</comment>
<feature type="chain" id="PRO_5018582176" evidence="2">
    <location>
        <begin position="32"/>
        <end position="603"/>
    </location>
</feature>
<accession>A0A3R7N900</accession>
<sequence length="603" mass="65899">MSRRRQRGRVVTALAGVVLLLLLLAVAVCNSSAVARGPGRGAEEAGAAGPEVAGAVQIFLRVPSPVFAPRLVGERLLREYERQQRRRRRGEELQGSDNTNPVGAEEVARARRNVVSMLPADDGARPDTFPLRALTADYLREVGELLLAHLGNFIAAATHDTAPVVVDYGCRIGVALARRHPRSTVLCVYHPDDAARGFPLEAAPPLPNLIRVVARDGFLGGFAPFFTSCNFVSVSTIALPLAPLLQAGETGDGLVQLVAHALHNSGAVLAALPQLSCDALRRQWLRCVPRPVQLNADALRELQVNAVVDCDVVAEFVVRRPQPRRGLRGVSAGPDNDAGGRARLRLFRLTVRRSSRVCRKTWDAPLVQWGRAVVCAYNNSQVGYRVVQLARSNATRTADRVIHPLQYIPSVSVDSLLGMGISHYERLRLLGGMIATPRYSDPLPHNWMVGNEHGNASGGSVFRIDKVDRRFDAMVAEERNYWGRATRGYLHLLAYHLCLPLSGSGTPAVFGALDTASRQACRACVETCSYLPKGTTPCSACRLCGAAVVNYAAGNTTLDGHPRHMHRPAQVERPCARSYRSYHDAQAVWEKWRREDNRHAIEL</sequence>
<gene>
    <name evidence="3" type="ORF">Tco025E_00327</name>
</gene>
<dbReference type="Proteomes" id="UP000284403">
    <property type="component" value="Unassembled WGS sequence"/>
</dbReference>
<keyword evidence="2" id="KW-0732">Signal</keyword>
<dbReference type="OrthoDB" id="251216at2759"/>
<feature type="signal peptide" evidence="2">
    <location>
        <begin position="1"/>
        <end position="31"/>
    </location>
</feature>
<evidence type="ECO:0000313" key="4">
    <source>
        <dbReference type="Proteomes" id="UP000284403"/>
    </source>
</evidence>
<dbReference type="EMBL" id="MKKU01000007">
    <property type="protein sequence ID" value="RNF27397.1"/>
    <property type="molecule type" value="Genomic_DNA"/>
</dbReference>
<dbReference type="AlphaFoldDB" id="A0A3R7N900"/>
<dbReference type="RefSeq" id="XP_029232603.1">
    <property type="nucleotide sequence ID" value="XM_029367270.1"/>
</dbReference>
<reference evidence="3 4" key="1">
    <citation type="journal article" date="2018" name="BMC Genomics">
        <title>Genomic comparison of Trypanosoma conorhini and Trypanosoma rangeli to Trypanosoma cruzi strains of high and low virulence.</title>
        <authorList>
            <person name="Bradwell K.R."/>
            <person name="Koparde V.N."/>
            <person name="Matveyev A.V."/>
            <person name="Serrano M.G."/>
            <person name="Alves J.M."/>
            <person name="Parikh H."/>
            <person name="Huang B."/>
            <person name="Lee V."/>
            <person name="Espinosa-Alvarez O."/>
            <person name="Ortiz P.A."/>
            <person name="Costa-Martins A.G."/>
            <person name="Teixeira M.M."/>
            <person name="Buck G.A."/>
        </authorList>
    </citation>
    <scope>NUCLEOTIDE SEQUENCE [LARGE SCALE GENOMIC DNA]</scope>
    <source>
        <strain evidence="3 4">025E</strain>
    </source>
</reference>